<dbReference type="Proteomes" id="UP001157947">
    <property type="component" value="Unassembled WGS sequence"/>
</dbReference>
<proteinExistence type="predicted"/>
<keyword evidence="4" id="KW-1185">Reference proteome</keyword>
<evidence type="ECO:0000313" key="3">
    <source>
        <dbReference type="EMBL" id="SMP21406.1"/>
    </source>
</evidence>
<feature type="coiled-coil region" evidence="1">
    <location>
        <begin position="34"/>
        <end position="61"/>
    </location>
</feature>
<evidence type="ECO:0000256" key="2">
    <source>
        <dbReference type="SAM" id="Phobius"/>
    </source>
</evidence>
<accession>A0AA45WPF4</accession>
<keyword evidence="2" id="KW-0472">Membrane</keyword>
<evidence type="ECO:0000256" key="1">
    <source>
        <dbReference type="SAM" id="Coils"/>
    </source>
</evidence>
<name>A0AA45WPF4_9AQUI</name>
<gene>
    <name evidence="3" type="ORF">SAMN06264868_12310</name>
</gene>
<dbReference type="AlphaFoldDB" id="A0AA45WPF4"/>
<reference evidence="3" key="1">
    <citation type="submission" date="2017-05" db="EMBL/GenBank/DDBJ databases">
        <authorList>
            <person name="Varghese N."/>
            <person name="Submissions S."/>
        </authorList>
    </citation>
    <scope>NUCLEOTIDE SEQUENCE</scope>
    <source>
        <strain evidence="3">DSM 18763</strain>
    </source>
</reference>
<dbReference type="RefSeq" id="WP_265133664.1">
    <property type="nucleotide sequence ID" value="NZ_FXTX01000023.1"/>
</dbReference>
<comment type="caution">
    <text evidence="3">The sequence shown here is derived from an EMBL/GenBank/DDBJ whole genome shotgun (WGS) entry which is preliminary data.</text>
</comment>
<protein>
    <submittedName>
        <fullName evidence="3">Uncharacterized protein</fullName>
    </submittedName>
</protein>
<keyword evidence="2" id="KW-0812">Transmembrane</keyword>
<sequence>MNIFGIIGRVLCSNPASFILGAGVGLVGLYIIDRMEEQRKLENMQKEIEATVKALELQLKALPASEQTVKEAK</sequence>
<organism evidence="3 4">
    <name type="scientific">Venenivibrio stagnispumantis</name>
    <dbReference type="NCBI Taxonomy" id="407998"/>
    <lineage>
        <taxon>Bacteria</taxon>
        <taxon>Pseudomonadati</taxon>
        <taxon>Aquificota</taxon>
        <taxon>Aquificia</taxon>
        <taxon>Aquificales</taxon>
        <taxon>Hydrogenothermaceae</taxon>
        <taxon>Venenivibrio</taxon>
    </lineage>
</organism>
<keyword evidence="2" id="KW-1133">Transmembrane helix</keyword>
<keyword evidence="1" id="KW-0175">Coiled coil</keyword>
<dbReference type="EMBL" id="FXTX01000023">
    <property type="protein sequence ID" value="SMP21406.1"/>
    <property type="molecule type" value="Genomic_DNA"/>
</dbReference>
<evidence type="ECO:0000313" key="4">
    <source>
        <dbReference type="Proteomes" id="UP001157947"/>
    </source>
</evidence>
<feature type="transmembrane region" description="Helical" evidence="2">
    <location>
        <begin position="6"/>
        <end position="32"/>
    </location>
</feature>